<accession>A0A7X6RSJ5</accession>
<comment type="caution">
    <text evidence="9">The sequence shown here is derived from an EMBL/GenBank/DDBJ whole genome shotgun (WGS) entry which is preliminary data.</text>
</comment>
<keyword evidence="2 7" id="KW-0812">Transmembrane</keyword>
<keyword evidence="3" id="KW-0201">Cytochrome c-type biogenesis</keyword>
<dbReference type="RefSeq" id="WP_061082940.1">
    <property type="nucleotide sequence ID" value="NZ_JAAXPG010000030.1"/>
</dbReference>
<dbReference type="PANTHER" id="PTHR31566:SF0">
    <property type="entry name" value="CYTOCHROME C BIOGENESIS PROTEIN CCS1, CHLOROPLASTIC"/>
    <property type="match status" value="1"/>
</dbReference>
<evidence type="ECO:0000256" key="5">
    <source>
        <dbReference type="ARBA" id="ARBA00023136"/>
    </source>
</evidence>
<feature type="domain" description="ResB-like" evidence="8">
    <location>
        <begin position="43"/>
        <end position="508"/>
    </location>
</feature>
<reference evidence="9 10" key="1">
    <citation type="submission" date="2020-04" db="EMBL/GenBank/DDBJ databases">
        <title>MicrobeNet Type strains.</title>
        <authorList>
            <person name="Nicholson A.C."/>
        </authorList>
    </citation>
    <scope>NUCLEOTIDE SEQUENCE [LARGE SCALE GENOMIC DNA]</scope>
    <source>
        <strain evidence="9 10">ATCC 23612</strain>
    </source>
</reference>
<feature type="transmembrane region" description="Helical" evidence="7">
    <location>
        <begin position="453"/>
        <end position="472"/>
    </location>
</feature>
<evidence type="ECO:0000256" key="1">
    <source>
        <dbReference type="ARBA" id="ARBA00004141"/>
    </source>
</evidence>
<feature type="transmembrane region" description="Helical" evidence="7">
    <location>
        <begin position="46"/>
        <end position="63"/>
    </location>
</feature>
<gene>
    <name evidence="9" type="ORF">HGB44_25695</name>
</gene>
<dbReference type="InterPro" id="IPR023494">
    <property type="entry name" value="Cyt_c_bgen_Ccs1/CcsB/ResB"/>
</dbReference>
<sequence length="567" mass="61718">MSTTANDQGTGTGSHDEESARPRPKGLGAVGWLRWIWRTLTSMRTALILLFLLAVGAIPGSILPQNVVSVDEVNTYFQENPELAPWLDRFYLFDVFSSPWYAAIYLLLFVSLAGCVLPRALAHARAVRARPVRTPKNLGRMPYAAAFTTDADPETVLEQSRKVLRRYRTERYGDSLSTETGYLREAGNVLFHLALLGLLLALAAGSFLGYRGNMLLVEGDGFANTLTSYDAIYPGHWTDTDSLEPFSIHLDDFEASFIEDGDLRGQAESYVADLTYREAPDAQEEQHRLEVNHPLSVSGVQVYLLGHGYAPEFEVRNGEGDVVFDQAVPFLHRDTASYTSDGVVKVPDTGGEQLGFVGVFLPSAVETSEGELVSNFPGAENPRITLEGYQGDLGLVDPQSVYQLRTGGMEELGSSPVMEIGDTWELPEGAGSITFSGYKEYVSLQMNRDGARLPALTAASLAVAGLVITLFVRPRRVWVRATRGGDGRTRVELAALGKTEAAGNNVEFHELTTELAGRLRSRSDGDPGSEPDGRPDPEPDLDPDPVPGSDPHPPSDPPESTTQGSDR</sequence>
<evidence type="ECO:0000256" key="6">
    <source>
        <dbReference type="SAM" id="MobiDB-lite"/>
    </source>
</evidence>
<feature type="compositionally biased region" description="Basic and acidic residues" evidence="6">
    <location>
        <begin position="521"/>
        <end position="537"/>
    </location>
</feature>
<evidence type="ECO:0000259" key="8">
    <source>
        <dbReference type="Pfam" id="PF05140"/>
    </source>
</evidence>
<keyword evidence="5 7" id="KW-0472">Membrane</keyword>
<evidence type="ECO:0000313" key="9">
    <source>
        <dbReference type="EMBL" id="NKZ01035.1"/>
    </source>
</evidence>
<protein>
    <submittedName>
        <fullName evidence="9">Cytochrome c biogenesis protein ResB</fullName>
    </submittedName>
</protein>
<evidence type="ECO:0000313" key="10">
    <source>
        <dbReference type="Proteomes" id="UP000553209"/>
    </source>
</evidence>
<evidence type="ECO:0000256" key="3">
    <source>
        <dbReference type="ARBA" id="ARBA00022748"/>
    </source>
</evidence>
<dbReference type="GO" id="GO:0016020">
    <property type="term" value="C:membrane"/>
    <property type="evidence" value="ECO:0007669"/>
    <property type="project" value="UniProtKB-SubCell"/>
</dbReference>
<evidence type="ECO:0000256" key="4">
    <source>
        <dbReference type="ARBA" id="ARBA00022989"/>
    </source>
</evidence>
<dbReference type="InterPro" id="IPR007816">
    <property type="entry name" value="ResB-like_domain"/>
</dbReference>
<dbReference type="PANTHER" id="PTHR31566">
    <property type="entry name" value="CYTOCHROME C BIOGENESIS PROTEIN CCS1, CHLOROPLASTIC"/>
    <property type="match status" value="1"/>
</dbReference>
<feature type="region of interest" description="Disordered" evidence="6">
    <location>
        <begin position="517"/>
        <end position="567"/>
    </location>
</feature>
<feature type="region of interest" description="Disordered" evidence="6">
    <location>
        <begin position="1"/>
        <end position="23"/>
    </location>
</feature>
<organism evidence="9 10">
    <name type="scientific">Nocardiopsis alborubida</name>
    <dbReference type="NCBI Taxonomy" id="146802"/>
    <lineage>
        <taxon>Bacteria</taxon>
        <taxon>Bacillati</taxon>
        <taxon>Actinomycetota</taxon>
        <taxon>Actinomycetes</taxon>
        <taxon>Streptosporangiales</taxon>
        <taxon>Nocardiopsidaceae</taxon>
        <taxon>Nocardiopsis</taxon>
    </lineage>
</organism>
<dbReference type="EMBL" id="JAAXPG010000030">
    <property type="protein sequence ID" value="NKZ01035.1"/>
    <property type="molecule type" value="Genomic_DNA"/>
</dbReference>
<feature type="transmembrane region" description="Helical" evidence="7">
    <location>
        <begin position="189"/>
        <end position="210"/>
    </location>
</feature>
<keyword evidence="4 7" id="KW-1133">Transmembrane helix</keyword>
<dbReference type="Proteomes" id="UP000553209">
    <property type="component" value="Unassembled WGS sequence"/>
</dbReference>
<comment type="subcellular location">
    <subcellularLocation>
        <location evidence="1">Membrane</location>
        <topology evidence="1">Multi-pass membrane protein</topology>
    </subcellularLocation>
</comment>
<dbReference type="Pfam" id="PF05140">
    <property type="entry name" value="ResB"/>
    <property type="match status" value="1"/>
</dbReference>
<feature type="transmembrane region" description="Helical" evidence="7">
    <location>
        <begin position="100"/>
        <end position="121"/>
    </location>
</feature>
<name>A0A7X6RSJ5_9ACTN</name>
<proteinExistence type="predicted"/>
<keyword evidence="10" id="KW-1185">Reference proteome</keyword>
<feature type="compositionally biased region" description="Pro residues" evidence="6">
    <location>
        <begin position="544"/>
        <end position="557"/>
    </location>
</feature>
<dbReference type="AlphaFoldDB" id="A0A7X6RSJ5"/>
<dbReference type="GO" id="GO:0017004">
    <property type="term" value="P:cytochrome complex assembly"/>
    <property type="evidence" value="ECO:0007669"/>
    <property type="project" value="UniProtKB-KW"/>
</dbReference>
<evidence type="ECO:0000256" key="2">
    <source>
        <dbReference type="ARBA" id="ARBA00022692"/>
    </source>
</evidence>
<evidence type="ECO:0000256" key="7">
    <source>
        <dbReference type="SAM" id="Phobius"/>
    </source>
</evidence>